<keyword evidence="2" id="KW-0812">Transmembrane</keyword>
<feature type="transmembrane region" description="Helical" evidence="2">
    <location>
        <begin position="255"/>
        <end position="273"/>
    </location>
</feature>
<accession>A0A370TAM1</accession>
<dbReference type="GeneID" id="43603036"/>
<feature type="domain" description="YVC1 N-terminal linker helical" evidence="3">
    <location>
        <begin position="35"/>
        <end position="214"/>
    </location>
</feature>
<comment type="caution">
    <text evidence="5">The sequence shown here is derived from an EMBL/GenBank/DDBJ whole genome shotgun (WGS) entry which is preliminary data.</text>
</comment>
<dbReference type="InterPro" id="IPR056336">
    <property type="entry name" value="YVC1_C"/>
</dbReference>
<reference evidence="5 6" key="1">
    <citation type="journal article" date="2018" name="IMA Fungus">
        <title>IMA Genome-F 9: Draft genome sequence of Annulohypoxylon stygium, Aspergillus mulundensis, Berkeleyomyces basicola (syn. Thielaviopsis basicola), Ceratocystis smalleyi, two Cercospora beticola strains, Coleophoma cylindrospora, Fusarium fracticaudum, Phialophora cf. hyalina, and Morchella septimelata.</title>
        <authorList>
            <person name="Wingfield B.D."/>
            <person name="Bills G.F."/>
            <person name="Dong Y."/>
            <person name="Huang W."/>
            <person name="Nel W.J."/>
            <person name="Swalarsk-Parry B.S."/>
            <person name="Vaghefi N."/>
            <person name="Wilken P.M."/>
            <person name="An Z."/>
            <person name="de Beer Z.W."/>
            <person name="De Vos L."/>
            <person name="Chen L."/>
            <person name="Duong T.A."/>
            <person name="Gao Y."/>
            <person name="Hammerbacher A."/>
            <person name="Kikkert J.R."/>
            <person name="Li Y."/>
            <person name="Li H."/>
            <person name="Li K."/>
            <person name="Li Q."/>
            <person name="Liu X."/>
            <person name="Ma X."/>
            <person name="Naidoo K."/>
            <person name="Pethybridge S.J."/>
            <person name="Sun J."/>
            <person name="Steenkamp E.T."/>
            <person name="van der Nest M.A."/>
            <person name="van Wyk S."/>
            <person name="Wingfield M.J."/>
            <person name="Xiong C."/>
            <person name="Yue Q."/>
            <person name="Zhang X."/>
        </authorList>
    </citation>
    <scope>NUCLEOTIDE SEQUENCE [LARGE SCALE GENOMIC DNA]</scope>
    <source>
        <strain evidence="5 6">BP 5553</strain>
    </source>
</reference>
<dbReference type="Pfam" id="PF23190">
    <property type="entry name" value="LHD_TRPY1"/>
    <property type="match status" value="1"/>
</dbReference>
<dbReference type="STRING" id="2656787.A0A370TAM1"/>
<dbReference type="InterPro" id="IPR056337">
    <property type="entry name" value="LHD_YVC1"/>
</dbReference>
<feature type="domain" description="Calcium channel YVC1-like C-terminal transmembrane" evidence="4">
    <location>
        <begin position="246"/>
        <end position="531"/>
    </location>
</feature>
<feature type="transmembrane region" description="Helical" evidence="2">
    <location>
        <begin position="513"/>
        <end position="529"/>
    </location>
</feature>
<feature type="transmembrane region" description="Helical" evidence="2">
    <location>
        <begin position="223"/>
        <end position="243"/>
    </location>
</feature>
<dbReference type="Proteomes" id="UP000254866">
    <property type="component" value="Unassembled WGS sequence"/>
</dbReference>
<name>A0A370TAM1_9HELO</name>
<keyword evidence="1" id="KW-0175">Coiled coil</keyword>
<feature type="transmembrane region" description="Helical" evidence="2">
    <location>
        <begin position="366"/>
        <end position="384"/>
    </location>
</feature>
<dbReference type="OrthoDB" id="301415at2759"/>
<gene>
    <name evidence="5" type="ORF">BP5553_10187</name>
</gene>
<evidence type="ECO:0000256" key="2">
    <source>
        <dbReference type="SAM" id="Phobius"/>
    </source>
</evidence>
<proteinExistence type="predicted"/>
<evidence type="ECO:0000256" key="1">
    <source>
        <dbReference type="SAM" id="Coils"/>
    </source>
</evidence>
<keyword evidence="6" id="KW-1185">Reference proteome</keyword>
<dbReference type="RefSeq" id="XP_031865218.1">
    <property type="nucleotide sequence ID" value="XM_032018810.1"/>
</dbReference>
<feature type="transmembrane region" description="Helical" evidence="2">
    <location>
        <begin position="426"/>
        <end position="447"/>
    </location>
</feature>
<dbReference type="InterPro" id="IPR052971">
    <property type="entry name" value="TRP_calcium_channel"/>
</dbReference>
<dbReference type="PANTHER" id="PTHR35859">
    <property type="entry name" value="NONSELECTIVE CATION CHANNEL PROTEIN"/>
    <property type="match status" value="1"/>
</dbReference>
<keyword evidence="2" id="KW-1133">Transmembrane helix</keyword>
<feature type="coiled-coil region" evidence="1">
    <location>
        <begin position="581"/>
        <end position="608"/>
    </location>
</feature>
<feature type="transmembrane region" description="Helical" evidence="2">
    <location>
        <begin position="285"/>
        <end position="307"/>
    </location>
</feature>
<sequence length="611" mass="70410">MANSRDSRRWRDESRRLLPSHQGDALPSTIPAAKVTEVALRLRYLIEECVPCELEESLVTHANSRIITVKVVQLAREAGGNEYGACVIYALLVNKRWFKKQALLELWDSELYNVRATAAEVIAKKLIESEDDQDYLLHDMLLNRYSIVIDGEQTAPANVVERAVDLHALRVTGSSGYQKCVKYLWRGWLVQDENDPTKFVDYKNRDTAEYWTHLHPDRVRAPVYQNALQILFSLICLGLYTVAVNTVNPTGDLDLVEIVLYIFIFGFICDEFTKFWKVGRDYVGFWNVFNLILYGLLTTSFVTRLIALSHPLEDHDGRRAKFNELSYDFLAFSAPMFWMRLLLYLESIRFFGVMLVVLKVMMKESLIFFALLTIIVIGFLQGFIGMDNADSQTDATWFILQAMTNALLGSPDFSGFDNFAPPFGIILYYIFTFLIMVILLNILIALYNSAYADITDNAIDEYMALFAQKTMQFVRAPDENVFIAPLNLIEMFFLILPFEWWMPRRMYARLNDYVMGVIYSPLLIVAAYLEKRSALSVRKNRRHGQEDDDTVEEWEQMAGDVDFEGEGWDKKVATVKPDVEQDAATIEVKKLRGEVSELRELIEKLVHRGER</sequence>
<evidence type="ECO:0000313" key="6">
    <source>
        <dbReference type="Proteomes" id="UP000254866"/>
    </source>
</evidence>
<evidence type="ECO:0000259" key="3">
    <source>
        <dbReference type="Pfam" id="PF23190"/>
    </source>
</evidence>
<organism evidence="5 6">
    <name type="scientific">Venustampulla echinocandica</name>
    <dbReference type="NCBI Taxonomy" id="2656787"/>
    <lineage>
        <taxon>Eukaryota</taxon>
        <taxon>Fungi</taxon>
        <taxon>Dikarya</taxon>
        <taxon>Ascomycota</taxon>
        <taxon>Pezizomycotina</taxon>
        <taxon>Leotiomycetes</taxon>
        <taxon>Helotiales</taxon>
        <taxon>Pleuroascaceae</taxon>
        <taxon>Venustampulla</taxon>
    </lineage>
</organism>
<feature type="transmembrane region" description="Helical" evidence="2">
    <location>
        <begin position="481"/>
        <end position="501"/>
    </location>
</feature>
<protein>
    <submittedName>
        <fullName evidence="5">Uncharacterized protein</fullName>
    </submittedName>
</protein>
<dbReference type="PANTHER" id="PTHR35859:SF5">
    <property type="entry name" value="ION TRANSPORT DOMAIN-CONTAINING PROTEIN"/>
    <property type="match status" value="1"/>
</dbReference>
<evidence type="ECO:0000313" key="5">
    <source>
        <dbReference type="EMBL" id="RDL30842.1"/>
    </source>
</evidence>
<keyword evidence="2" id="KW-0472">Membrane</keyword>
<evidence type="ECO:0000259" key="4">
    <source>
        <dbReference type="Pfam" id="PF23317"/>
    </source>
</evidence>
<dbReference type="Pfam" id="PF23317">
    <property type="entry name" value="YVC1_C"/>
    <property type="match status" value="1"/>
</dbReference>
<dbReference type="EMBL" id="NPIC01000014">
    <property type="protein sequence ID" value="RDL30842.1"/>
    <property type="molecule type" value="Genomic_DNA"/>
</dbReference>
<dbReference type="AlphaFoldDB" id="A0A370TAM1"/>